<dbReference type="InterPro" id="IPR036411">
    <property type="entry name" value="TorD-like_sf"/>
</dbReference>
<reference evidence="2 3" key="1">
    <citation type="journal article" date="2009" name="Stand. Genomic Sci.">
        <title>Complete genome sequence of Slackia heliotrinireducens type strain (RHS 1).</title>
        <authorList>
            <person name="Pukall R."/>
            <person name="Lapidus A."/>
            <person name="Nolan M."/>
            <person name="Copeland A."/>
            <person name="Glavina Del Rio T."/>
            <person name="Lucas S."/>
            <person name="Chen F."/>
            <person name="Tice H."/>
            <person name="Cheng J.F."/>
            <person name="Chertkov O."/>
            <person name="Bruce D."/>
            <person name="Goodwin L."/>
            <person name="Kuske C."/>
            <person name="Brettin T."/>
            <person name="Detter J.C."/>
            <person name="Han C."/>
            <person name="Pitluck S."/>
            <person name="Pati A."/>
            <person name="Mavrommatis K."/>
            <person name="Ivanova N."/>
            <person name="Ovchinnikova G."/>
            <person name="Chen A."/>
            <person name="Palaniappan K."/>
            <person name="Schneider S."/>
            <person name="Rohde M."/>
            <person name="Chain P."/>
            <person name="D'haeseleer P."/>
            <person name="Goker M."/>
            <person name="Bristow J."/>
            <person name="Eisen J.A."/>
            <person name="Markowitz V."/>
            <person name="Kyrpides N.C."/>
            <person name="Klenk H.P."/>
            <person name="Hugenholtz P."/>
        </authorList>
    </citation>
    <scope>NUCLEOTIDE SEQUENCE [LARGE SCALE GENOMIC DNA]</scope>
    <source>
        <strain evidence="3">ATCC 29202 / DSM 20476 / NCTC 11029 / RHS 1</strain>
    </source>
</reference>
<organism evidence="2 3">
    <name type="scientific">Slackia heliotrinireducens (strain ATCC 29202 / DSM 20476 / NCTC 11029 / RHS 1)</name>
    <name type="common">Peptococcus heliotrinreducens</name>
    <dbReference type="NCBI Taxonomy" id="471855"/>
    <lineage>
        <taxon>Bacteria</taxon>
        <taxon>Bacillati</taxon>
        <taxon>Actinomycetota</taxon>
        <taxon>Coriobacteriia</taxon>
        <taxon>Eggerthellales</taxon>
        <taxon>Eggerthellaceae</taxon>
        <taxon>Slackia</taxon>
    </lineage>
</organism>
<dbReference type="Proteomes" id="UP000002026">
    <property type="component" value="Chromosome"/>
</dbReference>
<dbReference type="EMBL" id="CP001684">
    <property type="protein sequence ID" value="ACV23099.1"/>
    <property type="molecule type" value="Genomic_DNA"/>
</dbReference>
<dbReference type="PANTHER" id="PTHR34227:SF11">
    <property type="entry name" value="CHAPERONE PROTEIN TORD"/>
    <property type="match status" value="1"/>
</dbReference>
<accession>C7N864</accession>
<dbReference type="Pfam" id="PF02613">
    <property type="entry name" value="Nitrate_red_del"/>
    <property type="match status" value="1"/>
</dbReference>
<dbReference type="InterPro" id="IPR050289">
    <property type="entry name" value="TorD/DmsD_chaperones"/>
</dbReference>
<dbReference type="PANTHER" id="PTHR34227">
    <property type="entry name" value="CHAPERONE PROTEIN YCDY"/>
    <property type="match status" value="1"/>
</dbReference>
<dbReference type="InterPro" id="IPR020945">
    <property type="entry name" value="DMSO/NO3_reduct_chaperone"/>
</dbReference>
<keyword evidence="1" id="KW-0143">Chaperone</keyword>
<name>C7N864_SLAHD</name>
<dbReference type="HOGENOM" id="CLU_077650_0_1_11"/>
<dbReference type="KEGG" id="shi:Shel_20880"/>
<proteinExistence type="predicted"/>
<dbReference type="Gene3D" id="1.10.3480.10">
    <property type="entry name" value="TorD-like"/>
    <property type="match status" value="1"/>
</dbReference>
<gene>
    <name evidence="2" type="ordered locus">Shel_20880</name>
</gene>
<sequence>MDNAIGTTDAVEEYTTAEYLAEAGDFLRTLASTLYKELSQDQIDALAQIDFMGMSETTENAELSEGFHTLGRYLRRRGVNARQDLAVEYARIFLAAGVTDENCATPYESVFTSPEGLLMQDARDQVVKVYRSQGFKVDPSLNDPEDHLAFELQFLAGMCDKTRDALEEGLPTDELVAVQVDFIDAHILNWIDRLTARVDTCATLAFYTSVMRIIKGYIVEHRAILSNLIAE</sequence>
<evidence type="ECO:0000313" key="3">
    <source>
        <dbReference type="Proteomes" id="UP000002026"/>
    </source>
</evidence>
<dbReference type="eggNOG" id="COG3381">
    <property type="taxonomic scope" value="Bacteria"/>
</dbReference>
<dbReference type="STRING" id="471855.Shel_20880"/>
<evidence type="ECO:0000313" key="2">
    <source>
        <dbReference type="EMBL" id="ACV23099.1"/>
    </source>
</evidence>
<evidence type="ECO:0000256" key="1">
    <source>
        <dbReference type="ARBA" id="ARBA00023186"/>
    </source>
</evidence>
<protein>
    <submittedName>
        <fullName evidence="2">Uncharacterized component of anaerobic dehydrogenase</fullName>
    </submittedName>
</protein>
<dbReference type="AlphaFoldDB" id="C7N864"/>
<keyword evidence="3" id="KW-1185">Reference proteome</keyword>
<dbReference type="SUPFAM" id="SSF89155">
    <property type="entry name" value="TorD-like"/>
    <property type="match status" value="1"/>
</dbReference>
<dbReference type="RefSeq" id="WP_012799199.1">
    <property type="nucleotide sequence ID" value="NC_013165.1"/>
</dbReference>